<comment type="subcellular location">
    <subcellularLocation>
        <location evidence="1">Virion</location>
    </subcellularLocation>
</comment>
<feature type="compositionally biased region" description="Polar residues" evidence="3">
    <location>
        <begin position="157"/>
        <end position="194"/>
    </location>
</feature>
<feature type="domain" description="Phage tail fibre protein N-terminal" evidence="5">
    <location>
        <begin position="1"/>
        <end position="149"/>
    </location>
</feature>
<dbReference type="PANTHER" id="PTHR35191">
    <property type="entry name" value="PROPHAGE SIDE TAIL FIBER PROTEIN HOMOLOG STFQ-RELATED"/>
    <property type="match status" value="1"/>
</dbReference>
<evidence type="ECO:0000259" key="4">
    <source>
        <dbReference type="Pfam" id="PF07484"/>
    </source>
</evidence>
<proteinExistence type="predicted"/>
<dbReference type="STRING" id="123822.B0188_10005"/>
<organism evidence="7 8">
    <name type="scientific">[Haemophilus] felis</name>
    <dbReference type="NCBI Taxonomy" id="123822"/>
    <lineage>
        <taxon>Bacteria</taxon>
        <taxon>Pseudomonadati</taxon>
        <taxon>Pseudomonadota</taxon>
        <taxon>Gammaproteobacteria</taxon>
        <taxon>Pasteurellales</taxon>
        <taxon>Pasteurellaceae</taxon>
    </lineage>
</organism>
<dbReference type="InterPro" id="IPR011083">
    <property type="entry name" value="Phage_tail_collar_dom"/>
</dbReference>
<dbReference type="Proteomes" id="UP000190023">
    <property type="component" value="Unassembled WGS sequence"/>
</dbReference>
<keyword evidence="2" id="KW-0945">Host-virus interaction</keyword>
<dbReference type="Gene3D" id="3.90.1340.10">
    <property type="entry name" value="Phage tail collar domain"/>
    <property type="match status" value="2"/>
</dbReference>
<dbReference type="Pfam" id="PF12571">
    <property type="entry name" value="Phage_tail_fib"/>
    <property type="match status" value="1"/>
</dbReference>
<evidence type="ECO:0000256" key="3">
    <source>
        <dbReference type="SAM" id="MobiDB-lite"/>
    </source>
</evidence>
<sequence>MTKQYYAVLTHYGEQKLATAIATRQPLNITHFAVGDGNGRETTPNPSYTALVQEVYRANISVVSRDPRNSQQIIFELTIPENVGGFYIREMGIFDAQNKLVGYANSPESFKPTEQSGSGKLQVIRMILRVSSSEAVQLTVDNSVIFASRHQLNPKTINASSQNNVDETGHSHQIAQASTAQAGITQLDSSTNSNAEDRAATPKAVKQVNDKVESNARSLNERIPNSKKSSATNSNSSDTVATSRAVKTAYDLANSKQSPATTLAGYGITDFQLRAATGNLNDYRTAGIYSINSIHNSYNRPAEGVRQSQGFTGNLQVITGGAGNESWCHQIFRRHYSGETYERWQTASNNNSWSEWKRTDNQDGLPIGSVVAFPKEIANPQGFLRCDGTTFSQNTYPDLYRVLGNKNRLPNLTRSDVGQLAYFPTDTIPEGWIAFDSIRSTVNATSYPELYRYLIGKYRSISNVPLAEDRFIRNAGNGLRVGEKQEDAIRNIRGELKSIFGSDRYTLYTTGSGVFEVTGRQADYSFGAGGHHGKKDTTIFDASKVVPTANENRPKSIIFKLCIKAKNSFDDVQFWIKAFGEVVNVGQLDASRLAQDLQQVRSEKANIDHTHTVSQITDFNPEVVKLINQHSGFTQNISTNGWTVLPNGLMIQWGVATTNDILFPRAFPQECFIVSHSKTGGGRDTRISDVSRTGFTSYATIAVGTTYYVAIGH</sequence>
<feature type="region of interest" description="Disordered" evidence="3">
    <location>
        <begin position="157"/>
        <end position="240"/>
    </location>
</feature>
<dbReference type="Gene3D" id="2.60.40.3940">
    <property type="match status" value="1"/>
</dbReference>
<comment type="caution">
    <text evidence="7">The sequence shown here is derived from an EMBL/GenBank/DDBJ whole genome shotgun (WGS) entry which is preliminary data.</text>
</comment>
<dbReference type="InterPro" id="IPR037053">
    <property type="entry name" value="Phage_tail_collar_dom_sf"/>
</dbReference>
<dbReference type="Pfam" id="PF07484">
    <property type="entry name" value="Collar"/>
    <property type="match status" value="1"/>
</dbReference>
<evidence type="ECO:0000256" key="1">
    <source>
        <dbReference type="ARBA" id="ARBA00004328"/>
    </source>
</evidence>
<dbReference type="InterPro" id="IPR054075">
    <property type="entry name" value="Gp53-like_C"/>
</dbReference>
<evidence type="ECO:0000259" key="5">
    <source>
        <dbReference type="Pfam" id="PF12571"/>
    </source>
</evidence>
<dbReference type="CDD" id="cd19958">
    <property type="entry name" value="pyocin_knob"/>
    <property type="match status" value="1"/>
</dbReference>
<feature type="compositionally biased region" description="Low complexity" evidence="3">
    <location>
        <begin position="226"/>
        <end position="240"/>
    </location>
</feature>
<evidence type="ECO:0000259" key="6">
    <source>
        <dbReference type="Pfam" id="PF21882"/>
    </source>
</evidence>
<accession>A0A1T0AVV7</accession>
<dbReference type="OrthoDB" id="5690670at2"/>
<evidence type="ECO:0000313" key="8">
    <source>
        <dbReference type="Proteomes" id="UP000190023"/>
    </source>
</evidence>
<name>A0A1T0AVV7_9PAST</name>
<dbReference type="SUPFAM" id="SSF88874">
    <property type="entry name" value="Receptor-binding domain of short tail fibre protein gp12"/>
    <property type="match status" value="2"/>
</dbReference>
<evidence type="ECO:0000256" key="2">
    <source>
        <dbReference type="ARBA" id="ARBA00022581"/>
    </source>
</evidence>
<dbReference type="PANTHER" id="PTHR35191:SF1">
    <property type="entry name" value="PROPHAGE SIDE TAIL FIBER PROTEIN HOMOLOG STFQ-RELATED"/>
    <property type="match status" value="1"/>
</dbReference>
<dbReference type="InterPro" id="IPR022225">
    <property type="entry name" value="Phage_tail_fibre_N"/>
</dbReference>
<dbReference type="AlphaFoldDB" id="A0A1T0AVV7"/>
<keyword evidence="8" id="KW-1185">Reference proteome</keyword>
<feature type="domain" description="Phage tail collar" evidence="4">
    <location>
        <begin position="368"/>
        <end position="412"/>
    </location>
</feature>
<dbReference type="GO" id="GO:0046718">
    <property type="term" value="P:symbiont entry into host cell"/>
    <property type="evidence" value="ECO:0007669"/>
    <property type="project" value="InterPro"/>
</dbReference>
<gene>
    <name evidence="7" type="ORF">B0188_10005</name>
</gene>
<dbReference type="EMBL" id="MUYB01000049">
    <property type="protein sequence ID" value="OOS01115.1"/>
    <property type="molecule type" value="Genomic_DNA"/>
</dbReference>
<dbReference type="InterPro" id="IPR005068">
    <property type="entry name" value="Phage_lambda_Stf-r2"/>
</dbReference>
<reference evidence="7 8" key="1">
    <citation type="submission" date="2017-02" db="EMBL/GenBank/DDBJ databases">
        <title>Draft genome sequence of Haemophilus felis CCUG 31170 type strain.</title>
        <authorList>
            <person name="Engstrom-Jakobsson H."/>
            <person name="Salva-Serra F."/>
            <person name="Thorell K."/>
            <person name="Gonzales-Siles L."/>
            <person name="Karlsson R."/>
            <person name="Boulund F."/>
            <person name="Engstrand L."/>
            <person name="Kristiansson E."/>
            <person name="Moore E."/>
        </authorList>
    </citation>
    <scope>NUCLEOTIDE SEQUENCE [LARGE SCALE GENOMIC DNA]</scope>
    <source>
        <strain evidence="7 8">CCUG 31170</strain>
    </source>
</reference>
<evidence type="ECO:0000313" key="7">
    <source>
        <dbReference type="EMBL" id="OOS01115.1"/>
    </source>
</evidence>
<dbReference type="Pfam" id="PF03406">
    <property type="entry name" value="Phage_fiber_2"/>
    <property type="match status" value="2"/>
</dbReference>
<dbReference type="GO" id="GO:0019062">
    <property type="term" value="P:virion attachment to host cell"/>
    <property type="evidence" value="ECO:0007669"/>
    <property type="project" value="InterPro"/>
</dbReference>
<dbReference type="InterPro" id="IPR051934">
    <property type="entry name" value="Phage_Tail_Fiber_Structural"/>
</dbReference>
<feature type="domain" description="Putative tail fiber protein gp53-like C-terminal" evidence="6">
    <location>
        <begin position="645"/>
        <end position="713"/>
    </location>
</feature>
<dbReference type="Pfam" id="PF21882">
    <property type="entry name" value="Gp53-like_C"/>
    <property type="match status" value="1"/>
</dbReference>
<protein>
    <submittedName>
        <fullName evidence="7">Uncharacterized protein</fullName>
    </submittedName>
</protein>